<evidence type="ECO:0000313" key="11">
    <source>
        <dbReference type="EMBL" id="ECB9514092.1"/>
    </source>
</evidence>
<evidence type="ECO:0000313" key="14">
    <source>
        <dbReference type="EMBL" id="ECK0312425.1"/>
    </source>
</evidence>
<organism evidence="17">
    <name type="scientific">Listeria monocytogenes</name>
    <dbReference type="NCBI Taxonomy" id="1639"/>
    <lineage>
        <taxon>Bacteria</taxon>
        <taxon>Bacillati</taxon>
        <taxon>Bacillota</taxon>
        <taxon>Bacilli</taxon>
        <taxon>Bacillales</taxon>
        <taxon>Listeriaceae</taxon>
        <taxon>Listeria</taxon>
    </lineage>
</organism>
<evidence type="ECO:0000313" key="21">
    <source>
        <dbReference type="Proteomes" id="UP000389283"/>
    </source>
</evidence>
<evidence type="ECO:0000313" key="31">
    <source>
        <dbReference type="Proteomes" id="UP000566597"/>
    </source>
</evidence>
<dbReference type="EMBL" id="AAJEKY010000005">
    <property type="protein sequence ID" value="ECL0131232.1"/>
    <property type="molecule type" value="Genomic_DNA"/>
</dbReference>
<dbReference type="EMBL" id="AACKDQ010000015">
    <property type="protein sequence ID" value="EAK9317048.1"/>
    <property type="molecule type" value="Genomic_DNA"/>
</dbReference>
<dbReference type="EMBL" id="AABGFX010000005">
    <property type="protein sequence ID" value="EAH3127251.1"/>
    <property type="molecule type" value="Genomic_DNA"/>
</dbReference>
<dbReference type="Proteomes" id="UP000525068">
    <property type="component" value="Unassembled WGS sequence"/>
</dbReference>
<reference evidence="17" key="5">
    <citation type="submission" date="2020-01" db="EMBL/GenBank/DDBJ databases">
        <authorList>
            <consortium name="NCBI Pathogen Detection Project"/>
        </authorList>
    </citation>
    <scope>NUCLEOTIDE SEQUENCE</scope>
    <source>
        <strain evidence="17">CFIAFB20140010</strain>
    </source>
</reference>
<dbReference type="EMBL" id="AAISWI010000011">
    <property type="protein sequence ID" value="ECH7211891.1"/>
    <property type="molecule type" value="Genomic_DNA"/>
</dbReference>
<evidence type="ECO:0000313" key="26">
    <source>
        <dbReference type="Proteomes" id="UP000478945"/>
    </source>
</evidence>
<reference evidence="9 23" key="2">
    <citation type="submission" date="2019-04" db="EMBL/GenBank/DDBJ databases">
        <authorList>
            <consortium name="GenomeTrakr network: Whole genome sequencing for foodborne pathogen traceback"/>
        </authorList>
    </citation>
    <scope>NUCLEOTIDE SEQUENCE [LARGE SCALE GENOMIC DNA]</scope>
    <source>
        <strain evidence="9 23">PHLUSALM00088</strain>
    </source>
</reference>
<evidence type="ECO:0000313" key="3">
    <source>
        <dbReference type="EMBL" id="EAG2086109.1"/>
    </source>
</evidence>
<dbReference type="RefSeq" id="WP_023552253.1">
    <property type="nucleotide sequence ID" value="NC_021823.1"/>
</dbReference>
<sequence length="100" mass="11118">MGVITVMLKSGDVRHFEVNDTEKALIICETGWVEIVTDENISFVFSNDEIAYFHKFVTMPETIAGESGVYAVLEKDNGECGLYGLSEFKFKNKAKEGTIA</sequence>
<reference evidence="17" key="1">
    <citation type="journal article" date="2018" name="Genome Biol.">
        <title>SKESA: strategic k-mer extension for scrupulous assemblies.</title>
        <authorList>
            <person name="Souvorov A."/>
            <person name="Agarwala R."/>
            <person name="Lipman D.J."/>
        </authorList>
    </citation>
    <scope>NUCLEOTIDE SEQUENCE [LARGE SCALE GENOMIC DNA]</scope>
    <source>
        <strain evidence="17">CFIAFB20140010</strain>
    </source>
</reference>
<dbReference type="Proteomes" id="UP000517258">
    <property type="component" value="Unassembled WGS sequence"/>
</dbReference>
<dbReference type="Proteomes" id="UP000398321">
    <property type="component" value="Unassembled WGS sequence"/>
</dbReference>
<evidence type="ECO:0000313" key="23">
    <source>
        <dbReference type="Proteomes" id="UP000410967"/>
    </source>
</evidence>
<evidence type="ECO:0000313" key="28">
    <source>
        <dbReference type="Proteomes" id="UP000525068"/>
    </source>
</evidence>
<dbReference type="EMBL" id="AABAWE010000001">
    <property type="protein sequence ID" value="EAG2086109.1"/>
    <property type="molecule type" value="Genomic_DNA"/>
</dbReference>
<evidence type="ECO:0000313" key="17">
    <source>
        <dbReference type="EMBL" id="HAB7721808.1"/>
    </source>
</evidence>
<evidence type="ECO:0000313" key="19">
    <source>
        <dbReference type="Proteomes" id="UP000352246"/>
    </source>
</evidence>
<accession>A0A5L2N0V4</accession>
<gene>
    <name evidence="3" type="ORF">BCZ21_02480</name>
    <name evidence="2" type="ORF">CD20_01265</name>
    <name evidence="7" type="ORF">D4271_07895</name>
    <name evidence="4" type="ORF">D4C60_09160</name>
    <name evidence="5" type="ORF">D4D89_09100</name>
    <name evidence="6" type="ORF">D4U23_10215</name>
    <name evidence="8" type="ORF">D5M70_08030</name>
    <name evidence="1" type="ORF">E0I39_09165</name>
    <name evidence="9" type="ORF">FA835_08045</name>
    <name evidence="15" type="ORF">FJL26_08775</name>
    <name evidence="16" type="ORF">FJU19_09005</name>
    <name evidence="11" type="ORF">FLQ97_10115</name>
    <name evidence="10" type="ORF">FLR03_01860</name>
    <name evidence="12" type="ORF">FNX40_03360</name>
    <name evidence="13" type="ORF">FPL45_11175</name>
    <name evidence="14" type="ORF">FQS14_09290</name>
    <name evidence="17" type="ORF">GYP27_07450</name>
</gene>
<dbReference type="Proteomes" id="UP000529135">
    <property type="component" value="Unassembled WGS sequence"/>
</dbReference>
<evidence type="ECO:0000313" key="2">
    <source>
        <dbReference type="EMBL" id="EAD8144692.1"/>
    </source>
</evidence>
<dbReference type="AlphaFoldDB" id="A0A5L2N0V4"/>
<evidence type="ECO:0000313" key="30">
    <source>
        <dbReference type="Proteomes" id="UP000548826"/>
    </source>
</evidence>
<dbReference type="Proteomes" id="UP000337746">
    <property type="component" value="Unassembled WGS sequence"/>
</dbReference>
<dbReference type="Proteomes" id="UP000352246">
    <property type="component" value="Unassembled WGS sequence"/>
</dbReference>
<dbReference type="Proteomes" id="UP000413786">
    <property type="component" value="Unassembled WGS sequence"/>
</dbReference>
<dbReference type="Proteomes" id="UP000389283">
    <property type="component" value="Unassembled WGS sequence"/>
</dbReference>
<evidence type="ECO:0000313" key="7">
    <source>
        <dbReference type="EMBL" id="EAH1615327.1"/>
    </source>
</evidence>
<protein>
    <submittedName>
        <fullName evidence="17">Uncharacterized protein</fullName>
    </submittedName>
</protein>
<proteinExistence type="predicted"/>
<dbReference type="EMBL" id="AABEVI010000005">
    <property type="protein sequence ID" value="EAH0218472.1"/>
    <property type="molecule type" value="Genomic_DNA"/>
</dbReference>
<evidence type="ECO:0000313" key="5">
    <source>
        <dbReference type="EMBL" id="EAH0218472.1"/>
    </source>
</evidence>
<dbReference type="EMBL" id="AAAPCR010000001">
    <property type="protein sequence ID" value="EAD8144692.1"/>
    <property type="molecule type" value="Genomic_DNA"/>
</dbReference>
<evidence type="ECO:0000313" key="15">
    <source>
        <dbReference type="EMBL" id="ECK9838423.1"/>
    </source>
</evidence>
<evidence type="ECO:0000313" key="4">
    <source>
        <dbReference type="EMBL" id="EAG9857160.1"/>
    </source>
</evidence>
<comment type="caution">
    <text evidence="17">The sequence shown here is derived from an EMBL/GenBank/DDBJ whole genome shotgun (WGS) entry which is preliminary data.</text>
</comment>
<evidence type="ECO:0000313" key="29">
    <source>
        <dbReference type="Proteomes" id="UP000529135"/>
    </source>
</evidence>
<evidence type="ECO:0000313" key="22">
    <source>
        <dbReference type="Proteomes" id="UP000398321"/>
    </source>
</evidence>
<evidence type="ECO:0000313" key="10">
    <source>
        <dbReference type="EMBL" id="ECB9472418.1"/>
    </source>
</evidence>
<dbReference type="EMBL" id="AAHZFN010000002">
    <property type="protein sequence ID" value="ECB9472418.1"/>
    <property type="molecule type" value="Genomic_DNA"/>
</dbReference>
<dbReference type="Proteomes" id="UP000566597">
    <property type="component" value="Unassembled WGS sequence"/>
</dbReference>
<dbReference type="EMBL" id="AAJEGI010000005">
    <property type="protein sequence ID" value="ECK9838423.1"/>
    <property type="molecule type" value="Genomic_DNA"/>
</dbReference>
<reference evidence="19 21" key="4">
    <citation type="submission" date="2019-07" db="EMBL/GenBank/DDBJ databases">
        <authorList>
            <consortium name="GenomeTrakr: Next Generation Sequencing Network for Food Pathogen Tracability"/>
        </authorList>
    </citation>
    <scope>NUCLEOTIDE SEQUENCE [LARGE SCALE GENOMIC DNA]</scope>
    <source>
        <strain evidence="10 25">FDA00014336</strain>
        <strain evidence="12 21">FDA00014370</strain>
        <strain evidence="11 22">FDA00014392</strain>
        <strain evidence="13 19">FDA00014472</strain>
        <strain evidence="3 18">FLAG-54356</strain>
        <strain evidence="2 20">NYAG13B12507-5</strain>
    </source>
</reference>
<evidence type="ECO:0000313" key="27">
    <source>
        <dbReference type="Proteomes" id="UP000517258"/>
    </source>
</evidence>
<reference evidence="27 28" key="3">
    <citation type="submission" date="2019-04" db="EMBL/GenBank/DDBJ databases">
        <authorList>
            <person name="Ashton P.M."/>
            <person name="Dallman T."/>
            <person name="Nair S."/>
            <person name="De Pinna E."/>
            <person name="Peters T."/>
            <person name="Grant K."/>
        </authorList>
    </citation>
    <scope>NUCLEOTIDE SEQUENCE [LARGE SCALE GENOMIC DNA]</scope>
    <source>
        <strain evidence="6 31">406731</strain>
        <strain evidence="4 30">429821</strain>
        <strain evidence="7 28">562417</strain>
        <strain evidence="8 29">562428</strain>
        <strain evidence="5 27">563356</strain>
        <strain evidence="1 24">688377</strain>
        <strain evidence="15">758776</strain>
        <strain evidence="16 26">760311</strain>
        <strain evidence="14">779227</strain>
    </source>
</reference>
<dbReference type="EMBL" id="AABEQV010000005">
    <property type="protein sequence ID" value="EAG9857160.1"/>
    <property type="molecule type" value="Genomic_DNA"/>
</dbReference>
<dbReference type="EMBL" id="AABEVT010000005">
    <property type="protein sequence ID" value="EAH0252763.1"/>
    <property type="molecule type" value="Genomic_DNA"/>
</dbReference>
<evidence type="ECO:0000313" key="13">
    <source>
        <dbReference type="EMBL" id="ECH7211891.1"/>
    </source>
</evidence>
<evidence type="ECO:0000313" key="20">
    <source>
        <dbReference type="Proteomes" id="UP000371553"/>
    </source>
</evidence>
<dbReference type="EMBL" id="AABFMV010000005">
    <property type="protein sequence ID" value="EAH1615327.1"/>
    <property type="molecule type" value="Genomic_DNA"/>
</dbReference>
<evidence type="ECO:0000313" key="8">
    <source>
        <dbReference type="EMBL" id="EAH3127251.1"/>
    </source>
</evidence>
<evidence type="ECO:0000313" key="16">
    <source>
        <dbReference type="EMBL" id="ECL0131232.1"/>
    </source>
</evidence>
<evidence type="ECO:0000313" key="12">
    <source>
        <dbReference type="EMBL" id="ECC1555840.1"/>
    </source>
</evidence>
<dbReference type="Proteomes" id="UP000548826">
    <property type="component" value="Unassembled WGS sequence"/>
</dbReference>
<evidence type="ECO:0000313" key="24">
    <source>
        <dbReference type="Proteomes" id="UP000413786"/>
    </source>
</evidence>
<dbReference type="EMBL" id="AAHZFY010000022">
    <property type="protein sequence ID" value="ECB9514092.1"/>
    <property type="molecule type" value="Genomic_DNA"/>
</dbReference>
<name>A0A5L2N0V4_LISMN</name>
<dbReference type="EMBL" id="DAAHYZ010000004">
    <property type="protein sequence ID" value="HAB7721808.1"/>
    <property type="molecule type" value="Genomic_DNA"/>
</dbReference>
<dbReference type="Proteomes" id="UP000410967">
    <property type="component" value="Unassembled WGS sequence"/>
</dbReference>
<dbReference type="EMBL" id="AAAIJX010000005">
    <property type="protein sequence ID" value="EAC4483059.1"/>
    <property type="molecule type" value="Genomic_DNA"/>
</dbReference>
<evidence type="ECO:0000313" key="9">
    <source>
        <dbReference type="EMBL" id="EAK9317048.1"/>
    </source>
</evidence>
<evidence type="ECO:0000313" key="6">
    <source>
        <dbReference type="EMBL" id="EAH0252763.1"/>
    </source>
</evidence>
<evidence type="ECO:0000313" key="1">
    <source>
        <dbReference type="EMBL" id="EAC4483059.1"/>
    </source>
</evidence>
<dbReference type="Proteomes" id="UP000840569">
    <property type="component" value="Unassembled WGS sequence"/>
</dbReference>
<evidence type="ECO:0000313" key="18">
    <source>
        <dbReference type="Proteomes" id="UP000337746"/>
    </source>
</evidence>
<dbReference type="Proteomes" id="UP000478945">
    <property type="component" value="Unassembled WGS sequence"/>
</dbReference>
<dbReference type="EMBL" id="AAJAIW010000015">
    <property type="protein sequence ID" value="ECK0312425.1"/>
    <property type="molecule type" value="Genomic_DNA"/>
</dbReference>
<dbReference type="Proteomes" id="UP000423131">
    <property type="component" value="Unassembled WGS sequence"/>
</dbReference>
<dbReference type="Proteomes" id="UP000371553">
    <property type="component" value="Unassembled WGS sequence"/>
</dbReference>
<dbReference type="EMBL" id="AAIAJJ010000002">
    <property type="protein sequence ID" value="ECC1555840.1"/>
    <property type="molecule type" value="Genomic_DNA"/>
</dbReference>
<evidence type="ECO:0000313" key="25">
    <source>
        <dbReference type="Proteomes" id="UP000423131"/>
    </source>
</evidence>